<proteinExistence type="inferred from homology"/>
<dbReference type="PIRSF" id="PIRSF001365">
    <property type="entry name" value="DHDPS"/>
    <property type="match status" value="1"/>
</dbReference>
<gene>
    <name evidence="3" type="ORF">SBRCBS47491_009982</name>
</gene>
<dbReference type="SUPFAM" id="SSF51569">
    <property type="entry name" value="Aldolase"/>
    <property type="match status" value="1"/>
</dbReference>
<dbReference type="PANTHER" id="PTHR12128">
    <property type="entry name" value="DIHYDRODIPICOLINATE SYNTHASE"/>
    <property type="match status" value="1"/>
</dbReference>
<dbReference type="Pfam" id="PF00701">
    <property type="entry name" value="DHDPS"/>
    <property type="match status" value="1"/>
</dbReference>
<sequence length="339" mass="35701">MPQRLLPQGIYTPLPTFFHPGSEDLDLQALRQHVVFVAKAGTIPVLAGSAGEAPHLSAAERVTLIKTARAALDDAGLTDTVIVAGVGAPSTRETIQLTKDAANAGADFAMVLPSGYYAGQLQAKNSQPLRQFFIDVATASPIPLVLYNFPGVSAGIDLDSDLIVDVARACPNVVGVKLTCANVGKITRITALVEDAAFKAKYPRISVDGQVQPFQVIDGYIDILLPSMASGAAGAISGLPNVAPHVCMKLWKLASSGSAPGSADYLEAQRLQRLVALADGVAARIGIAGLKMLVYRCRGYGGALPRRPLVPMETAEGDAVMANEHIQRVVEEEEKLVEQ</sequence>
<dbReference type="SMART" id="SM01130">
    <property type="entry name" value="DHDPS"/>
    <property type="match status" value="1"/>
</dbReference>
<dbReference type="PANTHER" id="PTHR12128:SF66">
    <property type="entry name" value="4-HYDROXY-2-OXOGLUTARATE ALDOLASE, MITOCHONDRIAL"/>
    <property type="match status" value="1"/>
</dbReference>
<evidence type="ECO:0000256" key="2">
    <source>
        <dbReference type="PIRNR" id="PIRNR001365"/>
    </source>
</evidence>
<comment type="similarity">
    <text evidence="2">Belongs to the DapA family.</text>
</comment>
<evidence type="ECO:0000313" key="4">
    <source>
        <dbReference type="Proteomes" id="UP001642406"/>
    </source>
</evidence>
<dbReference type="Gene3D" id="3.20.20.70">
    <property type="entry name" value="Aldolase class I"/>
    <property type="match status" value="1"/>
</dbReference>
<dbReference type="InterPro" id="IPR002220">
    <property type="entry name" value="DapA-like"/>
</dbReference>
<evidence type="ECO:0008006" key="5">
    <source>
        <dbReference type="Google" id="ProtNLM"/>
    </source>
</evidence>
<dbReference type="CDD" id="cd00408">
    <property type="entry name" value="DHDPS-like"/>
    <property type="match status" value="1"/>
</dbReference>
<reference evidence="3 4" key="1">
    <citation type="submission" date="2024-01" db="EMBL/GenBank/DDBJ databases">
        <authorList>
            <person name="Allen C."/>
            <person name="Tagirdzhanova G."/>
        </authorList>
    </citation>
    <scope>NUCLEOTIDE SEQUENCE [LARGE SCALE GENOMIC DNA]</scope>
</reference>
<keyword evidence="1 2" id="KW-0456">Lyase</keyword>
<dbReference type="EMBL" id="CAWUHC010000187">
    <property type="protein sequence ID" value="CAK7237459.1"/>
    <property type="molecule type" value="Genomic_DNA"/>
</dbReference>
<keyword evidence="4" id="KW-1185">Reference proteome</keyword>
<protein>
    <recommendedName>
        <fullName evidence="5">Dihydrodipicolinate synthase</fullName>
    </recommendedName>
</protein>
<dbReference type="InterPro" id="IPR013785">
    <property type="entry name" value="Aldolase_TIM"/>
</dbReference>
<accession>A0ABP0CZ78</accession>
<dbReference type="Proteomes" id="UP001642406">
    <property type="component" value="Unassembled WGS sequence"/>
</dbReference>
<comment type="caution">
    <text evidence="3">The sequence shown here is derived from an EMBL/GenBank/DDBJ whole genome shotgun (WGS) entry which is preliminary data.</text>
</comment>
<evidence type="ECO:0000313" key="3">
    <source>
        <dbReference type="EMBL" id="CAK7237459.1"/>
    </source>
</evidence>
<organism evidence="3 4">
    <name type="scientific">Sporothrix bragantina</name>
    <dbReference type="NCBI Taxonomy" id="671064"/>
    <lineage>
        <taxon>Eukaryota</taxon>
        <taxon>Fungi</taxon>
        <taxon>Dikarya</taxon>
        <taxon>Ascomycota</taxon>
        <taxon>Pezizomycotina</taxon>
        <taxon>Sordariomycetes</taxon>
        <taxon>Sordariomycetidae</taxon>
        <taxon>Ophiostomatales</taxon>
        <taxon>Ophiostomataceae</taxon>
        <taxon>Sporothrix</taxon>
    </lineage>
</organism>
<evidence type="ECO:0000256" key="1">
    <source>
        <dbReference type="ARBA" id="ARBA00023239"/>
    </source>
</evidence>
<dbReference type="PRINTS" id="PR00146">
    <property type="entry name" value="DHPICSNTHASE"/>
</dbReference>
<name>A0ABP0CZ78_9PEZI</name>